<organism evidence="2 3">
    <name type="scientific">Oryza sativa subsp. japonica</name>
    <name type="common">Rice</name>
    <dbReference type="NCBI Taxonomy" id="39947"/>
    <lineage>
        <taxon>Eukaryota</taxon>
        <taxon>Viridiplantae</taxon>
        <taxon>Streptophyta</taxon>
        <taxon>Embryophyta</taxon>
        <taxon>Tracheophyta</taxon>
        <taxon>Spermatophyta</taxon>
        <taxon>Magnoliopsida</taxon>
        <taxon>Liliopsida</taxon>
        <taxon>Poales</taxon>
        <taxon>Poaceae</taxon>
        <taxon>BOP clade</taxon>
        <taxon>Oryzoideae</taxon>
        <taxon>Oryzeae</taxon>
        <taxon>Oryzinae</taxon>
        <taxon>Oryza</taxon>
        <taxon>Oryza sativa</taxon>
    </lineage>
</organism>
<dbReference type="PANTHER" id="PTHR10492">
    <property type="match status" value="1"/>
</dbReference>
<name>Q2R8D4_ORYSJ</name>
<reference evidence="3" key="1">
    <citation type="journal article" date="2005" name="Nature">
        <title>The map-based sequence of the rice genome.</title>
        <authorList>
            <consortium name="International rice genome sequencing project (IRGSP)"/>
            <person name="Matsumoto T."/>
            <person name="Wu J."/>
            <person name="Kanamori H."/>
            <person name="Katayose Y."/>
            <person name="Fujisawa M."/>
            <person name="Namiki N."/>
            <person name="Mizuno H."/>
            <person name="Yamamoto K."/>
            <person name="Antonio B.A."/>
            <person name="Baba T."/>
            <person name="Sakata K."/>
            <person name="Nagamura Y."/>
            <person name="Aoki H."/>
            <person name="Arikawa K."/>
            <person name="Arita K."/>
            <person name="Bito T."/>
            <person name="Chiden Y."/>
            <person name="Fujitsuka N."/>
            <person name="Fukunaka R."/>
            <person name="Hamada M."/>
            <person name="Harada C."/>
            <person name="Hayashi A."/>
            <person name="Hijishita S."/>
            <person name="Honda M."/>
            <person name="Hosokawa S."/>
            <person name="Ichikawa Y."/>
            <person name="Idonuma A."/>
            <person name="Iijima M."/>
            <person name="Ikeda M."/>
            <person name="Ikeno M."/>
            <person name="Ito K."/>
            <person name="Ito S."/>
            <person name="Ito T."/>
            <person name="Ito Y."/>
            <person name="Ito Y."/>
            <person name="Iwabuchi A."/>
            <person name="Kamiya K."/>
            <person name="Karasawa W."/>
            <person name="Kurita K."/>
            <person name="Katagiri S."/>
            <person name="Kikuta A."/>
            <person name="Kobayashi H."/>
            <person name="Kobayashi N."/>
            <person name="Machita K."/>
            <person name="Maehara T."/>
            <person name="Masukawa M."/>
            <person name="Mizubayashi T."/>
            <person name="Mukai Y."/>
            <person name="Nagasaki H."/>
            <person name="Nagata Y."/>
            <person name="Naito S."/>
            <person name="Nakashima M."/>
            <person name="Nakama Y."/>
            <person name="Nakamichi Y."/>
            <person name="Nakamura M."/>
            <person name="Meguro A."/>
            <person name="Negishi M."/>
            <person name="Ohta I."/>
            <person name="Ohta T."/>
            <person name="Okamoto M."/>
            <person name="Ono N."/>
            <person name="Saji S."/>
            <person name="Sakaguchi M."/>
            <person name="Sakai K."/>
            <person name="Shibata M."/>
            <person name="Shimokawa T."/>
            <person name="Song J."/>
            <person name="Takazaki Y."/>
            <person name="Terasawa K."/>
            <person name="Tsugane M."/>
            <person name="Tsuji K."/>
            <person name="Ueda S."/>
            <person name="Waki K."/>
            <person name="Yamagata H."/>
            <person name="Yamamoto M."/>
            <person name="Yamamoto S."/>
            <person name="Yamane H."/>
            <person name="Yoshiki S."/>
            <person name="Yoshihara R."/>
            <person name="Yukawa K."/>
            <person name="Zhong H."/>
            <person name="Yano M."/>
            <person name="Yuan Q."/>
            <person name="Ouyang S."/>
            <person name="Liu J."/>
            <person name="Jones K.M."/>
            <person name="Gansberger K."/>
            <person name="Moffat K."/>
            <person name="Hill J."/>
            <person name="Bera J."/>
            <person name="Fadrosh D."/>
            <person name="Jin S."/>
            <person name="Johri S."/>
            <person name="Kim M."/>
            <person name="Overton L."/>
            <person name="Reardon M."/>
            <person name="Tsitrin T."/>
            <person name="Vuong H."/>
            <person name="Weaver B."/>
            <person name="Ciecko A."/>
            <person name="Tallon L."/>
            <person name="Jackson J."/>
            <person name="Pai G."/>
            <person name="Aken S.V."/>
            <person name="Utterback T."/>
            <person name="Reidmuller S."/>
            <person name="Feldblyum T."/>
            <person name="Hsiao J."/>
            <person name="Zismann V."/>
            <person name="Iobst S."/>
            <person name="de Vazeille A.R."/>
            <person name="Buell C.R."/>
            <person name="Ying K."/>
            <person name="Li Y."/>
            <person name="Lu T."/>
            <person name="Huang Y."/>
            <person name="Zhao Q."/>
            <person name="Feng Q."/>
            <person name="Zhang L."/>
            <person name="Zhu J."/>
            <person name="Weng Q."/>
            <person name="Mu J."/>
            <person name="Lu Y."/>
            <person name="Fan D."/>
            <person name="Liu Y."/>
            <person name="Guan J."/>
            <person name="Zhang Y."/>
            <person name="Yu S."/>
            <person name="Liu X."/>
            <person name="Zhang Y."/>
            <person name="Hong G."/>
            <person name="Han B."/>
            <person name="Choisne N."/>
            <person name="Demange N."/>
            <person name="Orjeda G."/>
            <person name="Samain S."/>
            <person name="Cattolico L."/>
            <person name="Pelletier E."/>
            <person name="Couloux A."/>
            <person name="Segurens B."/>
            <person name="Wincker P."/>
            <person name="D'Hont A."/>
            <person name="Scarpelli C."/>
            <person name="Weissenbach J."/>
            <person name="Salanoubat M."/>
            <person name="Quetier F."/>
            <person name="Yu Y."/>
            <person name="Kim H.R."/>
            <person name="Rambo T."/>
            <person name="Currie J."/>
            <person name="Collura K."/>
            <person name="Luo M."/>
            <person name="Yang T."/>
            <person name="Ammiraju J.S.S."/>
            <person name="Engler F."/>
            <person name="Soderlund C."/>
            <person name="Wing R.A."/>
            <person name="Palmer L.E."/>
            <person name="de la Bastide M."/>
            <person name="Spiegel L."/>
            <person name="Nascimento L."/>
            <person name="Zutavern T."/>
            <person name="O'Shaughnessy A."/>
            <person name="Dike S."/>
            <person name="Dedhia N."/>
            <person name="Preston R."/>
            <person name="Balija V."/>
            <person name="McCombie W.R."/>
            <person name="Chow T."/>
            <person name="Chen H."/>
            <person name="Chung M."/>
            <person name="Chen C."/>
            <person name="Shaw J."/>
            <person name="Wu H."/>
            <person name="Hsiao K."/>
            <person name="Chao Y."/>
            <person name="Chu M."/>
            <person name="Cheng C."/>
            <person name="Hour A."/>
            <person name="Lee P."/>
            <person name="Lin S."/>
            <person name="Lin Y."/>
            <person name="Liou J."/>
            <person name="Liu S."/>
            <person name="Hsing Y."/>
            <person name="Raghuvanshi S."/>
            <person name="Mohanty A."/>
            <person name="Bharti A.K."/>
            <person name="Gaur A."/>
            <person name="Gupta V."/>
            <person name="Kumar D."/>
            <person name="Ravi V."/>
            <person name="Vij S."/>
            <person name="Kapur A."/>
            <person name="Khurana P."/>
            <person name="Khurana P."/>
            <person name="Khurana J.P."/>
            <person name="Tyagi A.K."/>
            <person name="Gaikwad K."/>
            <person name="Singh A."/>
            <person name="Dalal V."/>
            <person name="Srivastava S."/>
            <person name="Dixit A."/>
            <person name="Pal A.K."/>
            <person name="Ghazi I.A."/>
            <person name="Yadav M."/>
            <person name="Pandit A."/>
            <person name="Bhargava A."/>
            <person name="Sureshbabu K."/>
            <person name="Batra K."/>
            <person name="Sharma T.R."/>
            <person name="Mohapatra T."/>
            <person name="Singh N.K."/>
            <person name="Messing J."/>
            <person name="Nelson A.B."/>
            <person name="Fuks G."/>
            <person name="Kavchok S."/>
            <person name="Keizer G."/>
            <person name="Linton E."/>
            <person name="Llaca V."/>
            <person name="Song R."/>
            <person name="Tanyolac B."/>
            <person name="Young S."/>
            <person name="Ho-Il K."/>
            <person name="Hahn J.H."/>
            <person name="Sangsakoo G."/>
            <person name="Vanavichit A."/>
            <person name="de Mattos Luiz.A.T."/>
            <person name="Zimmer P.D."/>
            <person name="Malone G."/>
            <person name="Dellagostin O."/>
            <person name="de Oliveira A.C."/>
            <person name="Bevan M."/>
            <person name="Bancroft I."/>
            <person name="Minx P."/>
            <person name="Cordum H."/>
            <person name="Wilson R."/>
            <person name="Cheng Z."/>
            <person name="Jin W."/>
            <person name="Jiang J."/>
            <person name="Leong S.A."/>
            <person name="Iwama H."/>
            <person name="Gojobori T."/>
            <person name="Itoh T."/>
            <person name="Niimura Y."/>
            <person name="Fujii Y."/>
            <person name="Habara T."/>
            <person name="Sakai H."/>
            <person name="Sato Y."/>
            <person name="Wilson G."/>
            <person name="Kumar K."/>
            <person name="McCouch S."/>
            <person name="Juretic N."/>
            <person name="Hoen D."/>
            <person name="Wright S."/>
            <person name="Bruskiewich R."/>
            <person name="Bureau T."/>
            <person name="Miyao A."/>
            <person name="Hirochika H."/>
            <person name="Nishikawa T."/>
            <person name="Kadowaki K."/>
            <person name="Sugiura M."/>
            <person name="Burr B."/>
            <person name="Sasaki T."/>
        </authorList>
    </citation>
    <scope>NUCLEOTIDE SEQUENCE [LARGE SCALE GENOMIC DNA]</scope>
    <source>
        <strain evidence="3">cv. Nipponbare</strain>
    </source>
</reference>
<evidence type="ECO:0000259" key="1">
    <source>
        <dbReference type="Pfam" id="PF21530"/>
    </source>
</evidence>
<gene>
    <name evidence="2" type="ordered locus">LOC_Os11g12580</name>
</gene>
<dbReference type="EMBL" id="AC136971">
    <property type="protein sequence ID" value="AAX96202.1"/>
    <property type="molecule type" value="Genomic_DNA"/>
</dbReference>
<sequence length="185" mass="20964">MEKTIGNDYIRLPDDIVIPFTDKETIGNGLPPHILKLKVNCPVILLRNLDPHNGLCNGTRLIVRAFQNDAINAEIVSVTVTEVWIAVLAYTLSRHLGWAPSLVNQEAIPPNMIATRPSKKAKISEYYELTNQNLFAHFTIESSTKDYTLVDMGYVFVQKHDLTCLLSENEFVNDNDLVWILRTIK</sequence>
<proteinExistence type="predicted"/>
<dbReference type="PANTHER" id="PTHR10492:SF94">
    <property type="entry name" value="ATP-DEPENDENT DNA HELICASE"/>
    <property type="match status" value="1"/>
</dbReference>
<dbReference type="Proteomes" id="UP000000763">
    <property type="component" value="Chromosome 11"/>
</dbReference>
<evidence type="ECO:0000313" key="2">
    <source>
        <dbReference type="EMBL" id="AAX96202.1"/>
    </source>
</evidence>
<dbReference type="AlphaFoldDB" id="Q2R8D4"/>
<dbReference type="Pfam" id="PF21530">
    <property type="entry name" value="Pif1_2B_dom"/>
    <property type="match status" value="1"/>
</dbReference>
<protein>
    <recommendedName>
        <fullName evidence="1">DNA helicase Pif1-like 2B domain-containing protein</fullName>
    </recommendedName>
</protein>
<reference evidence="3" key="2">
    <citation type="journal article" date="2008" name="Nucleic Acids Res.">
        <title>The rice annotation project database (RAP-DB): 2008 update.</title>
        <authorList>
            <consortium name="The rice annotation project (RAP)"/>
        </authorList>
    </citation>
    <scope>GENOME REANNOTATION</scope>
    <source>
        <strain evidence="3">cv. Nipponbare</strain>
    </source>
</reference>
<accession>Q2R8D4</accession>
<evidence type="ECO:0000313" key="3">
    <source>
        <dbReference type="Proteomes" id="UP000000763"/>
    </source>
</evidence>
<dbReference type="InterPro" id="IPR049163">
    <property type="entry name" value="Pif1-like_2B_dom"/>
</dbReference>
<feature type="domain" description="DNA helicase Pif1-like 2B" evidence="1">
    <location>
        <begin position="28"/>
        <end position="65"/>
    </location>
</feature>